<keyword evidence="1" id="KW-0175">Coiled coil</keyword>
<protein>
    <submittedName>
        <fullName evidence="2">Uncharacterized protein</fullName>
    </submittedName>
</protein>
<accession>A0A8S3PSU0</accession>
<evidence type="ECO:0000256" key="1">
    <source>
        <dbReference type="SAM" id="Coils"/>
    </source>
</evidence>
<keyword evidence="3" id="KW-1185">Reference proteome</keyword>
<dbReference type="EMBL" id="CAJPWZ010000155">
    <property type="protein sequence ID" value="CAG2187136.1"/>
    <property type="molecule type" value="Genomic_DNA"/>
</dbReference>
<dbReference type="AlphaFoldDB" id="A0A8S3PSU0"/>
<evidence type="ECO:0000313" key="2">
    <source>
        <dbReference type="EMBL" id="CAG2187136.1"/>
    </source>
</evidence>
<dbReference type="Proteomes" id="UP000683360">
    <property type="component" value="Unassembled WGS sequence"/>
</dbReference>
<organism evidence="2 3">
    <name type="scientific">Mytilus edulis</name>
    <name type="common">Blue mussel</name>
    <dbReference type="NCBI Taxonomy" id="6550"/>
    <lineage>
        <taxon>Eukaryota</taxon>
        <taxon>Metazoa</taxon>
        <taxon>Spiralia</taxon>
        <taxon>Lophotrochozoa</taxon>
        <taxon>Mollusca</taxon>
        <taxon>Bivalvia</taxon>
        <taxon>Autobranchia</taxon>
        <taxon>Pteriomorphia</taxon>
        <taxon>Mytilida</taxon>
        <taxon>Mytiloidea</taxon>
        <taxon>Mytilidae</taxon>
        <taxon>Mytilinae</taxon>
        <taxon>Mytilus</taxon>
    </lineage>
</organism>
<name>A0A8S3PSU0_MYTED</name>
<evidence type="ECO:0000313" key="3">
    <source>
        <dbReference type="Proteomes" id="UP000683360"/>
    </source>
</evidence>
<sequence length="198" mass="22979">MDMHLALEQKFNLLQNENSVMKREHYLLKNEIKMLQNTTSAYERKIVDLQQMGNIKPLQEIGKLQLAVQTNTATFQSLSMNERARSQDFLALYNITMDSKRKHDMFESDVNNQLTSIRANHNMNLSNLSSEIQANEKQNNLSVALIEGKFTDINNTLVNIEANHYVTVMEIRSKIAKIENQTTSTISSLKNEWMRKWL</sequence>
<gene>
    <name evidence="2" type="ORF">MEDL_2591</name>
</gene>
<proteinExistence type="predicted"/>
<comment type="caution">
    <text evidence="2">The sequence shown here is derived from an EMBL/GenBank/DDBJ whole genome shotgun (WGS) entry which is preliminary data.</text>
</comment>
<feature type="coiled-coil region" evidence="1">
    <location>
        <begin position="4"/>
        <end position="52"/>
    </location>
</feature>
<reference evidence="2" key="1">
    <citation type="submission" date="2021-03" db="EMBL/GenBank/DDBJ databases">
        <authorList>
            <person name="Bekaert M."/>
        </authorList>
    </citation>
    <scope>NUCLEOTIDE SEQUENCE</scope>
</reference>